<gene>
    <name evidence="3" type="ORF">LKD37_17140</name>
</gene>
<sequence>MFYYKLFSSVDFTLPRAATRRRGFPKEAMVCAFIVMKCEGFSQITDLMDYLDNNRLIAHYCGFNIMEPLPSYWTYDRFLRQLGNGALKAVMTGLVRQLYELGIVDASFIGLDSTPVMANTKQNNPKSFAKSKFSKENHPKSDPDCALGVHSASNQHNERRYDFYWGYKSHVLVDCISGLPLYELTTPGNIADSSVAAEILASADQTISLKECAFLADKGYDAKSIYNTVKTVYDGEVFIPLNPRGTKDSKALSAGNPVCEAGLAMHKDGKITDNGRTRQKYCCPFRQSKTGACPCSHKHWNNGKKNRGCTKYKTVPDDYRLSIDRSCLYFKRIYALRTECERYNSRFKSTGQERLWVRNGASAVNLNTLAHISALAVALAAVLSGSHSYRASKSFRRGA</sequence>
<dbReference type="GO" id="GO:0006313">
    <property type="term" value="P:DNA transposition"/>
    <property type="evidence" value="ECO:0007669"/>
    <property type="project" value="InterPro"/>
</dbReference>
<dbReference type="GO" id="GO:0003677">
    <property type="term" value="F:DNA binding"/>
    <property type="evidence" value="ECO:0007669"/>
    <property type="project" value="InterPro"/>
</dbReference>
<dbReference type="RefSeq" id="WP_302930292.1">
    <property type="nucleotide sequence ID" value="NZ_JAJEPW010000126.1"/>
</dbReference>
<name>A0AAE3DFZ5_9FIRM</name>
<evidence type="ECO:0000313" key="4">
    <source>
        <dbReference type="Proteomes" id="UP001199319"/>
    </source>
</evidence>
<evidence type="ECO:0000256" key="1">
    <source>
        <dbReference type="SAM" id="MobiDB-lite"/>
    </source>
</evidence>
<dbReference type="Pfam" id="PF01609">
    <property type="entry name" value="DDE_Tnp_1"/>
    <property type="match status" value="1"/>
</dbReference>
<dbReference type="GO" id="GO:0004803">
    <property type="term" value="F:transposase activity"/>
    <property type="evidence" value="ECO:0007669"/>
    <property type="project" value="InterPro"/>
</dbReference>
<dbReference type="AlphaFoldDB" id="A0AAE3DFZ5"/>
<comment type="caution">
    <text evidence="3">The sequence shown here is derived from an EMBL/GenBank/DDBJ whole genome shotgun (WGS) entry which is preliminary data.</text>
</comment>
<evidence type="ECO:0000313" key="3">
    <source>
        <dbReference type="EMBL" id="MCC2131195.1"/>
    </source>
</evidence>
<dbReference type="InterPro" id="IPR002559">
    <property type="entry name" value="Transposase_11"/>
</dbReference>
<keyword evidence="4" id="KW-1185">Reference proteome</keyword>
<feature type="domain" description="Transposase IS4-like" evidence="2">
    <location>
        <begin position="99"/>
        <end position="371"/>
    </location>
</feature>
<reference evidence="3" key="1">
    <citation type="submission" date="2021-10" db="EMBL/GenBank/DDBJ databases">
        <title>Anaerobic single-cell dispensing facilitates the cultivation of human gut bacteria.</title>
        <authorList>
            <person name="Afrizal A."/>
        </authorList>
    </citation>
    <scope>NUCLEOTIDE SEQUENCE</scope>
    <source>
        <strain evidence="3">CLA-AA-H272</strain>
    </source>
</reference>
<feature type="region of interest" description="Disordered" evidence="1">
    <location>
        <begin position="122"/>
        <end position="141"/>
    </location>
</feature>
<accession>A0AAE3DFZ5</accession>
<dbReference type="Proteomes" id="UP001199319">
    <property type="component" value="Unassembled WGS sequence"/>
</dbReference>
<protein>
    <submittedName>
        <fullName evidence="3">Transposase</fullName>
    </submittedName>
</protein>
<dbReference type="EMBL" id="JAJEPW010000126">
    <property type="protein sequence ID" value="MCC2131195.1"/>
    <property type="molecule type" value="Genomic_DNA"/>
</dbReference>
<evidence type="ECO:0000259" key="2">
    <source>
        <dbReference type="Pfam" id="PF01609"/>
    </source>
</evidence>
<proteinExistence type="predicted"/>
<organism evidence="3 4">
    <name type="scientific">Brotocaccenecus cirricatena</name>
    <dbReference type="NCBI Taxonomy" id="3064195"/>
    <lineage>
        <taxon>Bacteria</taxon>
        <taxon>Bacillati</taxon>
        <taxon>Bacillota</taxon>
        <taxon>Clostridia</taxon>
        <taxon>Eubacteriales</taxon>
        <taxon>Oscillospiraceae</taxon>
        <taxon>Brotocaccenecus</taxon>
    </lineage>
</organism>